<keyword evidence="1" id="KW-0805">Transcription regulation</keyword>
<dbReference type="AlphaFoldDB" id="A0A317ZJA2"/>
<evidence type="ECO:0000256" key="5">
    <source>
        <dbReference type="SAM" id="MobiDB-lite"/>
    </source>
</evidence>
<dbReference type="EMBL" id="QHJQ01000004">
    <property type="protein sequence ID" value="PXA04317.1"/>
    <property type="molecule type" value="Genomic_DNA"/>
</dbReference>
<dbReference type="Proteomes" id="UP000247099">
    <property type="component" value="Unassembled WGS sequence"/>
</dbReference>
<feature type="domain" description="HTH tetR-type" evidence="6">
    <location>
        <begin position="10"/>
        <end position="70"/>
    </location>
</feature>
<evidence type="ECO:0000256" key="1">
    <source>
        <dbReference type="ARBA" id="ARBA00023015"/>
    </source>
</evidence>
<organism evidence="7 8">
    <name type="scientific">Coraliomargarita sinensis</name>
    <dbReference type="NCBI Taxonomy" id="2174842"/>
    <lineage>
        <taxon>Bacteria</taxon>
        <taxon>Pseudomonadati</taxon>
        <taxon>Verrucomicrobiota</taxon>
        <taxon>Opitutia</taxon>
        <taxon>Puniceicoccales</taxon>
        <taxon>Coraliomargaritaceae</taxon>
        <taxon>Coraliomargarita</taxon>
    </lineage>
</organism>
<sequence>MPKARKRSRSATEQRFQDAAIELVAESGFAQIGVNSVAERAGSDKVLIYRYFGDFEGLLQRVAQSRSWLPAADELVNGSNVEPAHVLSHLAGSLSRHIRGDAATRQICLWRHVANNPLTRSFTTEWKSLWKELPEILGGGLGYEARQKWAQACALLALTIEADLAGETVDPKNLDSLSAQLERPISAESDDSSDQKSDVLPTNLL</sequence>
<dbReference type="GO" id="GO:0003700">
    <property type="term" value="F:DNA-binding transcription factor activity"/>
    <property type="evidence" value="ECO:0007669"/>
    <property type="project" value="TreeGrafter"/>
</dbReference>
<accession>A0A317ZJA2</accession>
<keyword evidence="2 4" id="KW-0238">DNA-binding</keyword>
<evidence type="ECO:0000313" key="7">
    <source>
        <dbReference type="EMBL" id="PXA04317.1"/>
    </source>
</evidence>
<gene>
    <name evidence="7" type="ORF">DDZ13_07235</name>
</gene>
<protein>
    <recommendedName>
        <fullName evidence="6">HTH tetR-type domain-containing protein</fullName>
    </recommendedName>
</protein>
<reference evidence="7 8" key="1">
    <citation type="submission" date="2018-05" db="EMBL/GenBank/DDBJ databases">
        <title>Coraliomargarita sinensis sp. nov., isolated from a marine solar saltern.</title>
        <authorList>
            <person name="Zhou L.Y."/>
        </authorList>
    </citation>
    <scope>NUCLEOTIDE SEQUENCE [LARGE SCALE GENOMIC DNA]</scope>
    <source>
        <strain evidence="7 8">WN38</strain>
    </source>
</reference>
<evidence type="ECO:0000259" key="6">
    <source>
        <dbReference type="PROSITE" id="PS50977"/>
    </source>
</evidence>
<evidence type="ECO:0000256" key="2">
    <source>
        <dbReference type="ARBA" id="ARBA00023125"/>
    </source>
</evidence>
<dbReference type="GO" id="GO:0000976">
    <property type="term" value="F:transcription cis-regulatory region binding"/>
    <property type="evidence" value="ECO:0007669"/>
    <property type="project" value="TreeGrafter"/>
</dbReference>
<dbReference type="InParanoid" id="A0A317ZJA2"/>
<evidence type="ECO:0000256" key="3">
    <source>
        <dbReference type="ARBA" id="ARBA00023163"/>
    </source>
</evidence>
<dbReference type="PANTHER" id="PTHR30055:SF234">
    <property type="entry name" value="HTH-TYPE TRANSCRIPTIONAL REGULATOR BETI"/>
    <property type="match status" value="1"/>
</dbReference>
<dbReference type="OrthoDB" id="9780824at2"/>
<dbReference type="RefSeq" id="WP_110130771.1">
    <property type="nucleotide sequence ID" value="NZ_QHJQ01000004.1"/>
</dbReference>
<dbReference type="InterPro" id="IPR009057">
    <property type="entry name" value="Homeodomain-like_sf"/>
</dbReference>
<dbReference type="SUPFAM" id="SSF46689">
    <property type="entry name" value="Homeodomain-like"/>
    <property type="match status" value="1"/>
</dbReference>
<feature type="region of interest" description="Disordered" evidence="5">
    <location>
        <begin position="181"/>
        <end position="205"/>
    </location>
</feature>
<evidence type="ECO:0000256" key="4">
    <source>
        <dbReference type="PROSITE-ProRule" id="PRU00335"/>
    </source>
</evidence>
<dbReference type="InterPro" id="IPR001647">
    <property type="entry name" value="HTH_TetR"/>
</dbReference>
<dbReference type="PROSITE" id="PS50977">
    <property type="entry name" value="HTH_TETR_2"/>
    <property type="match status" value="1"/>
</dbReference>
<dbReference type="Pfam" id="PF00440">
    <property type="entry name" value="TetR_N"/>
    <property type="match status" value="1"/>
</dbReference>
<dbReference type="PRINTS" id="PR00455">
    <property type="entry name" value="HTHTETR"/>
</dbReference>
<keyword evidence="8" id="KW-1185">Reference proteome</keyword>
<keyword evidence="3" id="KW-0804">Transcription</keyword>
<dbReference type="PANTHER" id="PTHR30055">
    <property type="entry name" value="HTH-TYPE TRANSCRIPTIONAL REGULATOR RUTR"/>
    <property type="match status" value="1"/>
</dbReference>
<name>A0A317ZJA2_9BACT</name>
<proteinExistence type="predicted"/>
<comment type="caution">
    <text evidence="7">The sequence shown here is derived from an EMBL/GenBank/DDBJ whole genome shotgun (WGS) entry which is preliminary data.</text>
</comment>
<dbReference type="Gene3D" id="1.10.357.10">
    <property type="entry name" value="Tetracycline Repressor, domain 2"/>
    <property type="match status" value="1"/>
</dbReference>
<feature type="DNA-binding region" description="H-T-H motif" evidence="4">
    <location>
        <begin position="33"/>
        <end position="52"/>
    </location>
</feature>
<evidence type="ECO:0000313" key="8">
    <source>
        <dbReference type="Proteomes" id="UP000247099"/>
    </source>
</evidence>
<dbReference type="InterPro" id="IPR050109">
    <property type="entry name" value="HTH-type_TetR-like_transc_reg"/>
</dbReference>